<feature type="non-terminal residue" evidence="1">
    <location>
        <position position="1"/>
    </location>
</feature>
<protein>
    <recommendedName>
        <fullName evidence="4">ABC transporter domain-containing protein</fullName>
    </recommendedName>
</protein>
<organism evidence="1 3">
    <name type="scientific">Didymodactylos carnosus</name>
    <dbReference type="NCBI Taxonomy" id="1234261"/>
    <lineage>
        <taxon>Eukaryota</taxon>
        <taxon>Metazoa</taxon>
        <taxon>Spiralia</taxon>
        <taxon>Gnathifera</taxon>
        <taxon>Rotifera</taxon>
        <taxon>Eurotatoria</taxon>
        <taxon>Bdelloidea</taxon>
        <taxon>Philodinida</taxon>
        <taxon>Philodinidae</taxon>
        <taxon>Didymodactylos</taxon>
    </lineage>
</organism>
<dbReference type="EMBL" id="CAJNOQ010019357">
    <property type="protein sequence ID" value="CAF1448538.1"/>
    <property type="molecule type" value="Genomic_DNA"/>
</dbReference>
<evidence type="ECO:0000313" key="1">
    <source>
        <dbReference type="EMBL" id="CAF1448538.1"/>
    </source>
</evidence>
<dbReference type="Proteomes" id="UP000663829">
    <property type="component" value="Unassembled WGS sequence"/>
</dbReference>
<evidence type="ECO:0008006" key="4">
    <source>
        <dbReference type="Google" id="ProtNLM"/>
    </source>
</evidence>
<dbReference type="AlphaFoldDB" id="A0A815PFU4"/>
<dbReference type="Proteomes" id="UP000681722">
    <property type="component" value="Unassembled WGS sequence"/>
</dbReference>
<evidence type="ECO:0000313" key="2">
    <source>
        <dbReference type="EMBL" id="CAF4322638.1"/>
    </source>
</evidence>
<comment type="caution">
    <text evidence="1">The sequence shown here is derived from an EMBL/GenBank/DDBJ whole genome shotgun (WGS) entry which is preliminary data.</text>
</comment>
<dbReference type="OrthoDB" id="66620at2759"/>
<reference evidence="1" key="1">
    <citation type="submission" date="2021-02" db="EMBL/GenBank/DDBJ databases">
        <authorList>
            <person name="Nowell W R."/>
        </authorList>
    </citation>
    <scope>NUCLEOTIDE SEQUENCE</scope>
</reference>
<evidence type="ECO:0000313" key="3">
    <source>
        <dbReference type="Proteomes" id="UP000663829"/>
    </source>
</evidence>
<accession>A0A815PFU4</accession>
<proteinExistence type="predicted"/>
<gene>
    <name evidence="1" type="ORF">GPM918_LOCUS34647</name>
    <name evidence="2" type="ORF">SRO942_LOCUS35352</name>
</gene>
<name>A0A815PFU4_9BILA</name>
<dbReference type="EMBL" id="CAJOBC010084806">
    <property type="protein sequence ID" value="CAF4322638.1"/>
    <property type="molecule type" value="Genomic_DNA"/>
</dbReference>
<sequence>MTWNADHALIIFCSSQIKVSRADLCGSARVEEVLRTMDLEKCQNTIIGVPGKLKGISGGEMKRLTFA</sequence>
<keyword evidence="3" id="KW-1185">Reference proteome</keyword>